<organism evidence="2 3">
    <name type="scientific">Sesamum alatum</name>
    <dbReference type="NCBI Taxonomy" id="300844"/>
    <lineage>
        <taxon>Eukaryota</taxon>
        <taxon>Viridiplantae</taxon>
        <taxon>Streptophyta</taxon>
        <taxon>Embryophyta</taxon>
        <taxon>Tracheophyta</taxon>
        <taxon>Spermatophyta</taxon>
        <taxon>Magnoliopsida</taxon>
        <taxon>eudicotyledons</taxon>
        <taxon>Gunneridae</taxon>
        <taxon>Pentapetalae</taxon>
        <taxon>asterids</taxon>
        <taxon>lamiids</taxon>
        <taxon>Lamiales</taxon>
        <taxon>Pedaliaceae</taxon>
        <taxon>Sesamum</taxon>
    </lineage>
</organism>
<feature type="region of interest" description="Disordered" evidence="1">
    <location>
        <begin position="127"/>
        <end position="180"/>
    </location>
</feature>
<feature type="compositionally biased region" description="Low complexity" evidence="1">
    <location>
        <begin position="1"/>
        <end position="17"/>
    </location>
</feature>
<evidence type="ECO:0000313" key="2">
    <source>
        <dbReference type="EMBL" id="KAK4421765.1"/>
    </source>
</evidence>
<protein>
    <submittedName>
        <fullName evidence="2">Uncharacterized protein</fullName>
    </submittedName>
</protein>
<evidence type="ECO:0000313" key="3">
    <source>
        <dbReference type="Proteomes" id="UP001293254"/>
    </source>
</evidence>
<name>A0AAE1Y118_9LAMI</name>
<keyword evidence="3" id="KW-1185">Reference proteome</keyword>
<proteinExistence type="predicted"/>
<dbReference type="EMBL" id="JACGWO010000008">
    <property type="protein sequence ID" value="KAK4421765.1"/>
    <property type="molecule type" value="Genomic_DNA"/>
</dbReference>
<evidence type="ECO:0000256" key="1">
    <source>
        <dbReference type="SAM" id="MobiDB-lite"/>
    </source>
</evidence>
<dbReference type="Proteomes" id="UP001293254">
    <property type="component" value="Unassembled WGS sequence"/>
</dbReference>
<dbReference type="AlphaFoldDB" id="A0AAE1Y118"/>
<feature type="region of interest" description="Disordered" evidence="1">
    <location>
        <begin position="1"/>
        <end position="39"/>
    </location>
</feature>
<gene>
    <name evidence="2" type="ORF">Salat_2127100</name>
</gene>
<sequence length="203" mass="21461">MENSLSSSNTPPSNPSGGNSGGGTVEASDASKDEEEEAVHGSFKFSAFASLAHRISRDDQSLQKLERLRARWHARYGDCGSGTMSTSIGALVGSHLSETRTMACGSSLRARVSASINPLPPARVLLQEPTLPSSPQPGSPTVPSQPSGPMNTVNNGHANGLGHGERNCPKAQKTRRTAAPLRIYVPKLEVRQDTTVHVQQNPS</sequence>
<feature type="compositionally biased region" description="Polar residues" evidence="1">
    <location>
        <begin position="141"/>
        <end position="157"/>
    </location>
</feature>
<accession>A0AAE1Y118</accession>
<comment type="caution">
    <text evidence="2">The sequence shown here is derived from an EMBL/GenBank/DDBJ whole genome shotgun (WGS) entry which is preliminary data.</text>
</comment>
<reference evidence="2" key="2">
    <citation type="journal article" date="2024" name="Plant">
        <title>Genomic evolution and insights into agronomic trait innovations of Sesamum species.</title>
        <authorList>
            <person name="Miao H."/>
            <person name="Wang L."/>
            <person name="Qu L."/>
            <person name="Liu H."/>
            <person name="Sun Y."/>
            <person name="Le M."/>
            <person name="Wang Q."/>
            <person name="Wei S."/>
            <person name="Zheng Y."/>
            <person name="Lin W."/>
            <person name="Duan Y."/>
            <person name="Cao H."/>
            <person name="Xiong S."/>
            <person name="Wang X."/>
            <person name="Wei L."/>
            <person name="Li C."/>
            <person name="Ma Q."/>
            <person name="Ju M."/>
            <person name="Zhao R."/>
            <person name="Li G."/>
            <person name="Mu C."/>
            <person name="Tian Q."/>
            <person name="Mei H."/>
            <person name="Zhang T."/>
            <person name="Gao T."/>
            <person name="Zhang H."/>
        </authorList>
    </citation>
    <scope>NUCLEOTIDE SEQUENCE</scope>
    <source>
        <strain evidence="2">3651</strain>
    </source>
</reference>
<reference evidence="2" key="1">
    <citation type="submission" date="2020-06" db="EMBL/GenBank/DDBJ databases">
        <authorList>
            <person name="Li T."/>
            <person name="Hu X."/>
            <person name="Zhang T."/>
            <person name="Song X."/>
            <person name="Zhang H."/>
            <person name="Dai N."/>
            <person name="Sheng W."/>
            <person name="Hou X."/>
            <person name="Wei L."/>
        </authorList>
    </citation>
    <scope>NUCLEOTIDE SEQUENCE</scope>
    <source>
        <strain evidence="2">3651</strain>
        <tissue evidence="2">Leaf</tissue>
    </source>
</reference>